<dbReference type="Proteomes" id="UP000719766">
    <property type="component" value="Unassembled WGS sequence"/>
</dbReference>
<accession>A0A9P7AA13</accession>
<sequence>MLWLLVLIAHLTSPCLPVFLAHPPARPLSPLAHVFLTASRYRVPCQLSFCGGALPLTICRSDKSGNSGKPMARHGSCAFFRWFPQLLLHPDIMALIPGGSPTLGAASAAPFPSTQPLALSSQLQPNSKKSCKRGAPCIGAFCRQAHAMQCPHGKCLTHCTTEDGGCPVHVTDSADNQHPQADIQQDWDWGFDQDNLADLETHWHDSSLDAGAEMNDGLRVLQHALQSAGAGGQPVFPSFHDILMAPMQPPAPSQQPQASLPPLSQPPCLLTLSWNDDASAKHTFPIHTPSKPPRVTDQLDPLWAGDLNMRACEEIESTRVAGRQKEMEQKAKQCFVLYWFDADNAPVLMQWVMHCPYFPQYQLSDNLALVASLGDNILKIDIFEERFMRWIPSALTDFDDLFKSSKLVARPTHMRFNMKAVANPQTHVFYA</sequence>
<dbReference type="RefSeq" id="XP_041152745.1">
    <property type="nucleotide sequence ID" value="XM_041300921.1"/>
</dbReference>
<protein>
    <submittedName>
        <fullName evidence="2">Uncharacterized protein</fullName>
    </submittedName>
</protein>
<keyword evidence="3" id="KW-1185">Reference proteome</keyword>
<comment type="caution">
    <text evidence="2">The sequence shown here is derived from an EMBL/GenBank/DDBJ whole genome shotgun (WGS) entry which is preliminary data.</text>
</comment>
<feature type="chain" id="PRO_5040412676" evidence="1">
    <location>
        <begin position="18"/>
        <end position="431"/>
    </location>
</feature>
<organism evidence="2 3">
    <name type="scientific">Suillus plorans</name>
    <dbReference type="NCBI Taxonomy" id="116603"/>
    <lineage>
        <taxon>Eukaryota</taxon>
        <taxon>Fungi</taxon>
        <taxon>Dikarya</taxon>
        <taxon>Basidiomycota</taxon>
        <taxon>Agaricomycotina</taxon>
        <taxon>Agaricomycetes</taxon>
        <taxon>Agaricomycetidae</taxon>
        <taxon>Boletales</taxon>
        <taxon>Suillineae</taxon>
        <taxon>Suillaceae</taxon>
        <taxon>Suillus</taxon>
    </lineage>
</organism>
<evidence type="ECO:0000313" key="3">
    <source>
        <dbReference type="Proteomes" id="UP000719766"/>
    </source>
</evidence>
<evidence type="ECO:0000313" key="2">
    <source>
        <dbReference type="EMBL" id="KAG1785260.1"/>
    </source>
</evidence>
<dbReference type="OrthoDB" id="2688096at2759"/>
<name>A0A9P7AA13_9AGAM</name>
<feature type="signal peptide" evidence="1">
    <location>
        <begin position="1"/>
        <end position="17"/>
    </location>
</feature>
<dbReference type="GeneID" id="64594685"/>
<evidence type="ECO:0000256" key="1">
    <source>
        <dbReference type="SAM" id="SignalP"/>
    </source>
</evidence>
<gene>
    <name evidence="2" type="ORF">HD556DRAFT_1314382</name>
</gene>
<reference evidence="2" key="1">
    <citation type="journal article" date="2020" name="New Phytol.">
        <title>Comparative genomics reveals dynamic genome evolution in host specialist ectomycorrhizal fungi.</title>
        <authorList>
            <person name="Lofgren L.A."/>
            <person name="Nguyen N.H."/>
            <person name="Vilgalys R."/>
            <person name="Ruytinx J."/>
            <person name="Liao H.L."/>
            <person name="Branco S."/>
            <person name="Kuo A."/>
            <person name="LaButti K."/>
            <person name="Lipzen A."/>
            <person name="Andreopoulos W."/>
            <person name="Pangilinan J."/>
            <person name="Riley R."/>
            <person name="Hundley H."/>
            <person name="Na H."/>
            <person name="Barry K."/>
            <person name="Grigoriev I.V."/>
            <person name="Stajich J.E."/>
            <person name="Kennedy P.G."/>
        </authorList>
    </citation>
    <scope>NUCLEOTIDE SEQUENCE</scope>
    <source>
        <strain evidence="2">S12</strain>
    </source>
</reference>
<keyword evidence="1" id="KW-0732">Signal</keyword>
<dbReference type="AlphaFoldDB" id="A0A9P7AA13"/>
<dbReference type="EMBL" id="JABBWE010000114">
    <property type="protein sequence ID" value="KAG1785260.1"/>
    <property type="molecule type" value="Genomic_DNA"/>
</dbReference>
<proteinExistence type="predicted"/>